<protein>
    <recommendedName>
        <fullName evidence="4">Prepilin-type N-terminal cleavage/methylation domain-containing protein</fullName>
    </recommendedName>
</protein>
<keyword evidence="1" id="KW-0812">Transmembrane</keyword>
<evidence type="ECO:0008006" key="4">
    <source>
        <dbReference type="Google" id="ProtNLM"/>
    </source>
</evidence>
<dbReference type="GO" id="GO:0043683">
    <property type="term" value="P:type IV pilus assembly"/>
    <property type="evidence" value="ECO:0007669"/>
    <property type="project" value="InterPro"/>
</dbReference>
<dbReference type="Proteomes" id="UP000327179">
    <property type="component" value="Chromosome"/>
</dbReference>
<dbReference type="Pfam" id="PF16074">
    <property type="entry name" value="PilW"/>
    <property type="match status" value="1"/>
</dbReference>
<keyword evidence="1" id="KW-1133">Transmembrane helix</keyword>
<dbReference type="RefSeq" id="WP_151131858.1">
    <property type="nucleotide sequence ID" value="NZ_CP043311.1"/>
</dbReference>
<gene>
    <name evidence="2" type="ORF">FXN65_04300</name>
</gene>
<keyword evidence="1" id="KW-0472">Membrane</keyword>
<dbReference type="Pfam" id="PF07963">
    <property type="entry name" value="N_methyl"/>
    <property type="match status" value="1"/>
</dbReference>
<evidence type="ECO:0000313" key="2">
    <source>
        <dbReference type="EMBL" id="QEY61309.1"/>
    </source>
</evidence>
<reference evidence="2 3" key="1">
    <citation type="submission" date="2019-08" db="EMBL/GenBank/DDBJ databases">
        <title>Whole-genome Sequencing of e-waste polymer degrading bacterium Pseudomonas sp. strain PE08.</title>
        <authorList>
            <person name="Kirdat K."/>
            <person name="Debbarma P."/>
            <person name="Narawade N."/>
            <person name="Suyal D."/>
            <person name="Thorat V."/>
            <person name="Shouche Y."/>
            <person name="Goel R."/>
            <person name="Yadav A."/>
        </authorList>
    </citation>
    <scope>NUCLEOTIDE SEQUENCE [LARGE SCALE GENOMIC DNA]</scope>
    <source>
        <strain evidence="2 3">PE08</strain>
    </source>
</reference>
<evidence type="ECO:0000256" key="1">
    <source>
        <dbReference type="SAM" id="Phobius"/>
    </source>
</evidence>
<dbReference type="KEGG" id="plal:FXN65_04300"/>
<organism evidence="2 3">
    <name type="scientific">Metapseudomonas lalkuanensis</name>
    <dbReference type="NCBI Taxonomy" id="2604832"/>
    <lineage>
        <taxon>Bacteria</taxon>
        <taxon>Pseudomonadati</taxon>
        <taxon>Pseudomonadota</taxon>
        <taxon>Gammaproteobacteria</taxon>
        <taxon>Pseudomonadales</taxon>
        <taxon>Pseudomonadaceae</taxon>
        <taxon>Metapseudomonas</taxon>
    </lineage>
</organism>
<keyword evidence="3" id="KW-1185">Reference proteome</keyword>
<accession>A0A5J6QL82</accession>
<proteinExistence type="predicted"/>
<dbReference type="InterPro" id="IPR012902">
    <property type="entry name" value="N_methyl_site"/>
</dbReference>
<sequence>MKQIKYRHQAGVTIVELMIALLLSTILIGGVLQVFLSSSRTYSMAESLARTQENGRFALEFIAQSARQAGYLEPYLLINKRLPLADTNCNWPSTADAHCTANGASSDQVAFVLQPAEIKDDPTSTARRRDCAGNDVAEDTVIANVFHIAAADANNRYPSLACTTFDVTDPTTFQTVRLVDGVENLQLLYGVSTSGDPQSVNQFVSANRVTNWSSVSAVRIAVLASSMTRASGDAANPSEFTLLDARVTAPNDGLTRQVFTTTVRFHNLD</sequence>
<dbReference type="EMBL" id="CP043311">
    <property type="protein sequence ID" value="QEY61309.1"/>
    <property type="molecule type" value="Genomic_DNA"/>
</dbReference>
<evidence type="ECO:0000313" key="3">
    <source>
        <dbReference type="Proteomes" id="UP000327179"/>
    </source>
</evidence>
<dbReference type="AlphaFoldDB" id="A0A5J6QL82"/>
<feature type="transmembrane region" description="Helical" evidence="1">
    <location>
        <begin position="12"/>
        <end position="36"/>
    </location>
</feature>
<name>A0A5J6QL82_9GAMM</name>
<dbReference type="InterPro" id="IPR032092">
    <property type="entry name" value="PilW"/>
</dbReference>